<dbReference type="InterPro" id="IPR050721">
    <property type="entry name" value="Trk_Ktr_HKT_K-transport"/>
</dbReference>
<dbReference type="InterPro" id="IPR006036">
    <property type="entry name" value="K_uptake_TrkA"/>
</dbReference>
<dbReference type="InterPro" id="IPR003148">
    <property type="entry name" value="RCK_N"/>
</dbReference>
<accession>A0A6J4R3G3</accession>
<gene>
    <name evidence="9" type="ORF">AVDCRST_MAG58-1599</name>
</gene>
<evidence type="ECO:0000313" key="9">
    <source>
        <dbReference type="EMBL" id="CAA9456115.1"/>
    </source>
</evidence>
<reference evidence="9" key="1">
    <citation type="submission" date="2020-02" db="EMBL/GenBank/DDBJ databases">
        <authorList>
            <person name="Meier V. D."/>
        </authorList>
    </citation>
    <scope>NUCLEOTIDE SEQUENCE</scope>
    <source>
        <strain evidence="9">AVDCRST_MAG58</strain>
    </source>
</reference>
<dbReference type="SUPFAM" id="SSF51735">
    <property type="entry name" value="NAD(P)-binding Rossmann-fold domains"/>
    <property type="match status" value="2"/>
</dbReference>
<evidence type="ECO:0000256" key="4">
    <source>
        <dbReference type="ARBA" id="ARBA00022958"/>
    </source>
</evidence>
<dbReference type="PROSITE" id="PS51202">
    <property type="entry name" value="RCK_C"/>
    <property type="match status" value="2"/>
</dbReference>
<dbReference type="InterPro" id="IPR036291">
    <property type="entry name" value="NAD(P)-bd_dom_sf"/>
</dbReference>
<name>A0A6J4R3G3_9ACTN</name>
<keyword evidence="3" id="KW-0633">Potassium transport</keyword>
<dbReference type="NCBIfam" id="NF007039">
    <property type="entry name" value="PRK09496.3-2"/>
    <property type="match status" value="1"/>
</dbReference>
<dbReference type="EMBL" id="CADCVF010000036">
    <property type="protein sequence ID" value="CAA9456115.1"/>
    <property type="molecule type" value="Genomic_DNA"/>
</dbReference>
<dbReference type="GO" id="GO:0015079">
    <property type="term" value="F:potassium ion transmembrane transporter activity"/>
    <property type="evidence" value="ECO:0007669"/>
    <property type="project" value="InterPro"/>
</dbReference>
<evidence type="ECO:0000256" key="5">
    <source>
        <dbReference type="ARBA" id="ARBA00023027"/>
    </source>
</evidence>
<keyword evidence="4" id="KW-0630">Potassium</keyword>
<dbReference type="Pfam" id="PF02254">
    <property type="entry name" value="TrkA_N"/>
    <property type="match status" value="2"/>
</dbReference>
<keyword evidence="2" id="KW-0813">Transport</keyword>
<dbReference type="InterPro" id="IPR036721">
    <property type="entry name" value="RCK_C_sf"/>
</dbReference>
<organism evidence="9">
    <name type="scientific">uncultured Rubrobacteraceae bacterium</name>
    <dbReference type="NCBI Taxonomy" id="349277"/>
    <lineage>
        <taxon>Bacteria</taxon>
        <taxon>Bacillati</taxon>
        <taxon>Actinomycetota</taxon>
        <taxon>Rubrobacteria</taxon>
        <taxon>Rubrobacterales</taxon>
        <taxon>Rubrobacteraceae</taxon>
        <taxon>environmental samples</taxon>
    </lineage>
</organism>
<dbReference type="PROSITE" id="PS51201">
    <property type="entry name" value="RCK_N"/>
    <property type="match status" value="2"/>
</dbReference>
<keyword evidence="5" id="KW-0520">NAD</keyword>
<evidence type="ECO:0000256" key="6">
    <source>
        <dbReference type="ARBA" id="ARBA00023065"/>
    </source>
</evidence>
<dbReference type="InterPro" id="IPR006037">
    <property type="entry name" value="RCK_C"/>
</dbReference>
<feature type="domain" description="RCK C-terminal" evidence="8">
    <location>
        <begin position="141"/>
        <end position="222"/>
    </location>
</feature>
<evidence type="ECO:0000256" key="2">
    <source>
        <dbReference type="ARBA" id="ARBA00022448"/>
    </source>
</evidence>
<dbReference type="NCBIfam" id="NF007041">
    <property type="entry name" value="PRK09496.3-4"/>
    <property type="match status" value="1"/>
</dbReference>
<dbReference type="GO" id="GO:0005886">
    <property type="term" value="C:plasma membrane"/>
    <property type="evidence" value="ECO:0007669"/>
    <property type="project" value="InterPro"/>
</dbReference>
<sequence>MHTVIIGAGEVGLNTARMLSQEGHNVVLVEKDEKLVEQAAEELDALVIAGNGANPKLLDEAGIRSSDLLIAASNSDEVNIIACLAAKAQGVSSTVARIHNPDYLEAGEPFAREMLGIDFIIHTEQMAAQEIKEALLVPGAINVDSFAEDTIEVAEVILNEGSEAVGRALRDVSLPDDSLIVGVVRGGEALVPKGATVLEKRDHVLLISGRRQVSEAVGALATDTAPVREVTIYGGGRIGLRLALSLEKVGMSVRVIERDEGRARYVASQLRKGFVLHDEGISRDFLLQEGVDRTDAFVAVTGDDRANLLAAMYARQLGARITIAGVSRGEFAPLADALGVDLTISPRMLAAEAILRFVRKGEVIDVALLASGAEMIELRVPERCRVAGRPLSEVGFPEGAIVGALLRNGTVIIPTGKEILRPGDDAVVFTIEDAVEEVENLFAT</sequence>
<protein>
    <recommendedName>
        <fullName evidence="1">Trk system potassium uptake protein TrkA</fullName>
    </recommendedName>
</protein>
<dbReference type="PRINTS" id="PR00335">
    <property type="entry name" value="KUPTAKETRKA"/>
</dbReference>
<dbReference type="SUPFAM" id="SSF116726">
    <property type="entry name" value="TrkA C-terminal domain-like"/>
    <property type="match status" value="2"/>
</dbReference>
<dbReference type="Gene3D" id="3.30.70.1450">
    <property type="entry name" value="Regulator of K+ conductance, C-terminal domain"/>
    <property type="match status" value="2"/>
</dbReference>
<dbReference type="PANTHER" id="PTHR43833:SF5">
    <property type="entry name" value="TRK SYSTEM POTASSIUM UPTAKE PROTEIN TRKA"/>
    <property type="match status" value="1"/>
</dbReference>
<evidence type="ECO:0000256" key="3">
    <source>
        <dbReference type="ARBA" id="ARBA00022538"/>
    </source>
</evidence>
<dbReference type="NCBIfam" id="NF007031">
    <property type="entry name" value="PRK09496.1-2"/>
    <property type="match status" value="1"/>
</dbReference>
<feature type="domain" description="RCK N-terminal" evidence="7">
    <location>
        <begin position="1"/>
        <end position="121"/>
    </location>
</feature>
<dbReference type="PANTHER" id="PTHR43833">
    <property type="entry name" value="POTASSIUM CHANNEL PROTEIN 2-RELATED-RELATED"/>
    <property type="match status" value="1"/>
</dbReference>
<dbReference type="AlphaFoldDB" id="A0A6J4R3G3"/>
<dbReference type="Pfam" id="PF02080">
    <property type="entry name" value="TrkA_C"/>
    <property type="match status" value="2"/>
</dbReference>
<keyword evidence="6" id="KW-0406">Ion transport</keyword>
<feature type="domain" description="RCK C-terminal" evidence="8">
    <location>
        <begin position="361"/>
        <end position="444"/>
    </location>
</feature>
<evidence type="ECO:0000259" key="7">
    <source>
        <dbReference type="PROSITE" id="PS51201"/>
    </source>
</evidence>
<proteinExistence type="predicted"/>
<dbReference type="NCBIfam" id="NF007032">
    <property type="entry name" value="PRK09496.1-4"/>
    <property type="match status" value="1"/>
</dbReference>
<feature type="domain" description="RCK N-terminal" evidence="7">
    <location>
        <begin position="227"/>
        <end position="346"/>
    </location>
</feature>
<evidence type="ECO:0000256" key="1">
    <source>
        <dbReference type="ARBA" id="ARBA00017378"/>
    </source>
</evidence>
<evidence type="ECO:0000259" key="8">
    <source>
        <dbReference type="PROSITE" id="PS51202"/>
    </source>
</evidence>
<dbReference type="Gene3D" id="3.40.50.720">
    <property type="entry name" value="NAD(P)-binding Rossmann-like Domain"/>
    <property type="match status" value="2"/>
</dbReference>